<dbReference type="EMBL" id="JANAKD010001880">
    <property type="protein sequence ID" value="KAJ3475903.1"/>
    <property type="molecule type" value="Genomic_DNA"/>
</dbReference>
<accession>A0ACC1QJ46</accession>
<proteinExistence type="predicted"/>
<protein>
    <submittedName>
        <fullName evidence="1">Uncharacterized protein</fullName>
    </submittedName>
</protein>
<evidence type="ECO:0000313" key="1">
    <source>
        <dbReference type="EMBL" id="KAJ3475903.1"/>
    </source>
</evidence>
<keyword evidence="2" id="KW-1185">Reference proteome</keyword>
<dbReference type="Proteomes" id="UP001148737">
    <property type="component" value="Unassembled WGS sequence"/>
</dbReference>
<sequence length="342" mass="37000">MPSDIDVSKHGTAGMASGLASSSGQRGKPAGNQGATGGNREQLGGVLPKAGKAGKAGKLGTGHNFTTRIAIDGLPPPPLTPPAKENSSSHTPPHLKLVAQRLHTPELSAPPKRTIQVKDEGEMLRNAPISMPRRPVNHLQGHVTMHPAPCLNPVISDGFFSFLLLAPSIPGTWFLGERTTQLAGSMHWHSHQCHHQSIPGLEWSTSILAGVRRLANGLELFGVPFNESPASRNSPESMVIDTTSAHQASLLNARTSYNFNCMFPVASHRRPADWKIGELHKPILPSRVAENKAAERSAELRWYLTFDPSEAAAQSTQIMSQFTRRQKTKGRQSKTTAYRIVT</sequence>
<gene>
    <name evidence="1" type="ORF">NLG97_g9304</name>
</gene>
<evidence type="ECO:0000313" key="2">
    <source>
        <dbReference type="Proteomes" id="UP001148737"/>
    </source>
</evidence>
<name>A0ACC1QJ46_9HYPO</name>
<reference evidence="1" key="1">
    <citation type="submission" date="2022-07" db="EMBL/GenBank/DDBJ databases">
        <title>Genome Sequence of Lecanicillium saksenae.</title>
        <authorList>
            <person name="Buettner E."/>
        </authorList>
    </citation>
    <scope>NUCLEOTIDE SEQUENCE</scope>
    <source>
        <strain evidence="1">VT-O1</strain>
    </source>
</reference>
<organism evidence="1 2">
    <name type="scientific">Lecanicillium saksenae</name>
    <dbReference type="NCBI Taxonomy" id="468837"/>
    <lineage>
        <taxon>Eukaryota</taxon>
        <taxon>Fungi</taxon>
        <taxon>Dikarya</taxon>
        <taxon>Ascomycota</taxon>
        <taxon>Pezizomycotina</taxon>
        <taxon>Sordariomycetes</taxon>
        <taxon>Hypocreomycetidae</taxon>
        <taxon>Hypocreales</taxon>
        <taxon>Cordycipitaceae</taxon>
        <taxon>Lecanicillium</taxon>
    </lineage>
</organism>
<comment type="caution">
    <text evidence="1">The sequence shown here is derived from an EMBL/GenBank/DDBJ whole genome shotgun (WGS) entry which is preliminary data.</text>
</comment>